<reference evidence="2 3" key="1">
    <citation type="submission" date="2018-06" db="EMBL/GenBank/DDBJ databases">
        <title>Comparative genomics reveals the genomic features of Rhizophagus irregularis, R. cerebriforme, R. diaphanum and Gigaspora rosea, and their symbiotic lifestyle signature.</title>
        <authorList>
            <person name="Morin E."/>
            <person name="San Clemente H."/>
            <person name="Chen E.C.H."/>
            <person name="De La Providencia I."/>
            <person name="Hainaut M."/>
            <person name="Kuo A."/>
            <person name="Kohler A."/>
            <person name="Murat C."/>
            <person name="Tang N."/>
            <person name="Roy S."/>
            <person name="Loubradou J."/>
            <person name="Henrissat B."/>
            <person name="Grigoriev I.V."/>
            <person name="Corradi N."/>
            <person name="Roux C."/>
            <person name="Martin F.M."/>
        </authorList>
    </citation>
    <scope>NUCLEOTIDE SEQUENCE [LARGE SCALE GENOMIC DNA]</scope>
    <source>
        <strain evidence="2 3">DAOM 194757</strain>
    </source>
</reference>
<organism evidence="2 3">
    <name type="scientific">Gigaspora rosea</name>
    <dbReference type="NCBI Taxonomy" id="44941"/>
    <lineage>
        <taxon>Eukaryota</taxon>
        <taxon>Fungi</taxon>
        <taxon>Fungi incertae sedis</taxon>
        <taxon>Mucoromycota</taxon>
        <taxon>Glomeromycotina</taxon>
        <taxon>Glomeromycetes</taxon>
        <taxon>Diversisporales</taxon>
        <taxon>Gigasporaceae</taxon>
        <taxon>Gigaspora</taxon>
    </lineage>
</organism>
<dbReference type="Proteomes" id="UP000266673">
    <property type="component" value="Unassembled WGS sequence"/>
</dbReference>
<accession>A0A397UVW4</accession>
<feature type="compositionally biased region" description="Polar residues" evidence="1">
    <location>
        <begin position="159"/>
        <end position="198"/>
    </location>
</feature>
<evidence type="ECO:0000256" key="1">
    <source>
        <dbReference type="SAM" id="MobiDB-lite"/>
    </source>
</evidence>
<name>A0A397UVW4_9GLOM</name>
<gene>
    <name evidence="2" type="ORF">C2G38_2197726</name>
</gene>
<dbReference type="STRING" id="44941.A0A397UVW4"/>
<dbReference type="OrthoDB" id="2433613at2759"/>
<sequence length="218" mass="25040">MTSVFIAFMFYQNYLGKRKITNNDKEEFRELTYKGFIADQEPLITALETNSIVLMVGRYVFEDTEYFTLVQTVPIFTSTNEIEITPDDLPHSPPLLLYSAPVVSNFYFSDKEFGRENFMLSKKLYNGVTGHKNIESELLEDLKSEQGKSSSRKRKETNLLPTSFSKTQRTSSKPQNNKPQSDNPKNNNTQNDKPQINNLLNAIFQIKDTGSQPQKDVE</sequence>
<protein>
    <submittedName>
        <fullName evidence="2">Uncharacterized protein</fullName>
    </submittedName>
</protein>
<dbReference type="AlphaFoldDB" id="A0A397UVW4"/>
<proteinExistence type="predicted"/>
<keyword evidence="3" id="KW-1185">Reference proteome</keyword>
<comment type="caution">
    <text evidence="2">The sequence shown here is derived from an EMBL/GenBank/DDBJ whole genome shotgun (WGS) entry which is preliminary data.</text>
</comment>
<evidence type="ECO:0000313" key="3">
    <source>
        <dbReference type="Proteomes" id="UP000266673"/>
    </source>
</evidence>
<feature type="region of interest" description="Disordered" evidence="1">
    <location>
        <begin position="141"/>
        <end position="198"/>
    </location>
</feature>
<evidence type="ECO:0000313" key="2">
    <source>
        <dbReference type="EMBL" id="RIB13498.1"/>
    </source>
</evidence>
<dbReference type="EMBL" id="QKWP01000919">
    <property type="protein sequence ID" value="RIB13498.1"/>
    <property type="molecule type" value="Genomic_DNA"/>
</dbReference>